<dbReference type="Proteomes" id="UP000799753">
    <property type="component" value="Unassembled WGS sequence"/>
</dbReference>
<dbReference type="AlphaFoldDB" id="A0A6A6SE99"/>
<sequence length="592" mass="66487">MDVNKKPDPRTDHVPTADPPGEAEPAAVKKVKKPRKPLAEPQDKLRNSPSPNTPFPTGRVNMTMVEIITFLPRSLHSWQIVERFVNNGIPSGTFATLHHIMEEVRESVPSKNSLLKMMQESMRKRKPRQVYKQWTAGKHARPQGWDGISIEVTGFLPPVELNAPKYEDNDNELFVRQRYSRVHWQDGPRPEYAFKDFLKEVKLIPTGPDMLDLTRCILYHRDHPDENWTYPEMYHELLARIGGPAPITEEHQDRYAFLWWNQHREPISSFSIGWATTTTTNGQSLGQEVSASAQINVAASSLLSNQATETAEWEYLDDKSSRTEWTLPQPVGSVVSTQPARAKDAVPALYFAKQEPLQTAPWPQRMSPPAQYELHPSTYTLEHLRAITHPYHTTPKLSDFIPASTLPPSDLAPHSLPDMANTRIKHNSEAVTMVISNRSHKKYSLAHPSKPSVSNAPQPRALALNNVSDHTERLSSTERVVSAEENEAKVEDDGKKTSTKIVGAPTSGLDGVATKVQPAIPMPVRQTHEHTGNSVAASTPTPNGGRDDGDDDDQNDKYDREQARRDSDGWRKRGLAAFYLDDLEATLKKPKL</sequence>
<accession>A0A6A6SE99</accession>
<organism evidence="2 3">
    <name type="scientific">Massarina eburnea CBS 473.64</name>
    <dbReference type="NCBI Taxonomy" id="1395130"/>
    <lineage>
        <taxon>Eukaryota</taxon>
        <taxon>Fungi</taxon>
        <taxon>Dikarya</taxon>
        <taxon>Ascomycota</taxon>
        <taxon>Pezizomycotina</taxon>
        <taxon>Dothideomycetes</taxon>
        <taxon>Pleosporomycetidae</taxon>
        <taxon>Pleosporales</taxon>
        <taxon>Massarineae</taxon>
        <taxon>Massarinaceae</taxon>
        <taxon>Massarina</taxon>
    </lineage>
</organism>
<proteinExistence type="predicted"/>
<feature type="region of interest" description="Disordered" evidence="1">
    <location>
        <begin position="1"/>
        <end position="58"/>
    </location>
</feature>
<dbReference type="OrthoDB" id="3675232at2759"/>
<evidence type="ECO:0000313" key="3">
    <source>
        <dbReference type="Proteomes" id="UP000799753"/>
    </source>
</evidence>
<name>A0A6A6SE99_9PLEO</name>
<gene>
    <name evidence="2" type="ORF">P280DRAFT_465594</name>
</gene>
<feature type="compositionally biased region" description="Basic and acidic residues" evidence="1">
    <location>
        <begin position="1"/>
        <end position="15"/>
    </location>
</feature>
<reference evidence="2" key="1">
    <citation type="journal article" date="2020" name="Stud. Mycol.">
        <title>101 Dothideomycetes genomes: a test case for predicting lifestyles and emergence of pathogens.</title>
        <authorList>
            <person name="Haridas S."/>
            <person name="Albert R."/>
            <person name="Binder M."/>
            <person name="Bloem J."/>
            <person name="Labutti K."/>
            <person name="Salamov A."/>
            <person name="Andreopoulos B."/>
            <person name="Baker S."/>
            <person name="Barry K."/>
            <person name="Bills G."/>
            <person name="Bluhm B."/>
            <person name="Cannon C."/>
            <person name="Castanera R."/>
            <person name="Culley D."/>
            <person name="Daum C."/>
            <person name="Ezra D."/>
            <person name="Gonzalez J."/>
            <person name="Henrissat B."/>
            <person name="Kuo A."/>
            <person name="Liang C."/>
            <person name="Lipzen A."/>
            <person name="Lutzoni F."/>
            <person name="Magnuson J."/>
            <person name="Mondo S."/>
            <person name="Nolan M."/>
            <person name="Ohm R."/>
            <person name="Pangilinan J."/>
            <person name="Park H.-J."/>
            <person name="Ramirez L."/>
            <person name="Alfaro M."/>
            <person name="Sun H."/>
            <person name="Tritt A."/>
            <person name="Yoshinaga Y."/>
            <person name="Zwiers L.-H."/>
            <person name="Turgeon B."/>
            <person name="Goodwin S."/>
            <person name="Spatafora J."/>
            <person name="Crous P."/>
            <person name="Grigoriev I."/>
        </authorList>
    </citation>
    <scope>NUCLEOTIDE SEQUENCE</scope>
    <source>
        <strain evidence="2">CBS 473.64</strain>
    </source>
</reference>
<feature type="compositionally biased region" description="Basic and acidic residues" evidence="1">
    <location>
        <begin position="37"/>
        <end position="46"/>
    </location>
</feature>
<feature type="region of interest" description="Disordered" evidence="1">
    <location>
        <begin position="525"/>
        <end position="571"/>
    </location>
</feature>
<feature type="compositionally biased region" description="Basic and acidic residues" evidence="1">
    <location>
        <begin position="555"/>
        <end position="571"/>
    </location>
</feature>
<feature type="compositionally biased region" description="Basic and acidic residues" evidence="1">
    <location>
        <begin position="486"/>
        <end position="496"/>
    </location>
</feature>
<evidence type="ECO:0000256" key="1">
    <source>
        <dbReference type="SAM" id="MobiDB-lite"/>
    </source>
</evidence>
<evidence type="ECO:0000313" key="2">
    <source>
        <dbReference type="EMBL" id="KAF2645850.1"/>
    </source>
</evidence>
<dbReference type="EMBL" id="MU006777">
    <property type="protein sequence ID" value="KAF2645850.1"/>
    <property type="molecule type" value="Genomic_DNA"/>
</dbReference>
<protein>
    <submittedName>
        <fullName evidence="2">Uncharacterized protein</fullName>
    </submittedName>
</protein>
<keyword evidence="3" id="KW-1185">Reference proteome</keyword>
<feature type="compositionally biased region" description="Polar residues" evidence="1">
    <location>
        <begin position="532"/>
        <end position="542"/>
    </location>
</feature>
<feature type="region of interest" description="Disordered" evidence="1">
    <location>
        <begin position="468"/>
        <end position="512"/>
    </location>
</feature>